<dbReference type="InterPro" id="IPR015991">
    <property type="entry name" value="TatD/YcfH-like"/>
</dbReference>
<dbReference type="PANTHER" id="PTHR46124">
    <property type="entry name" value="D-AMINOACYL-TRNA DEACYLASE"/>
    <property type="match status" value="1"/>
</dbReference>
<organism evidence="5 6">
    <name type="scientific">Marinomonas balearica</name>
    <dbReference type="NCBI Taxonomy" id="491947"/>
    <lineage>
        <taxon>Bacteria</taxon>
        <taxon>Pseudomonadati</taxon>
        <taxon>Pseudomonadota</taxon>
        <taxon>Gammaproteobacteria</taxon>
        <taxon>Oceanospirillales</taxon>
        <taxon>Oceanospirillaceae</taxon>
        <taxon>Marinomonas</taxon>
    </lineage>
</organism>
<dbReference type="AlphaFoldDB" id="A0A4R6MFA0"/>
<dbReference type="PROSITE" id="PS01090">
    <property type="entry name" value="TATD_2"/>
    <property type="match status" value="1"/>
</dbReference>
<dbReference type="InterPro" id="IPR001130">
    <property type="entry name" value="TatD-like"/>
</dbReference>
<feature type="binding site" evidence="4">
    <location>
        <position position="206"/>
    </location>
    <ligand>
        <name>a divalent metal cation</name>
        <dbReference type="ChEBI" id="CHEBI:60240"/>
        <label>1</label>
    </ligand>
</feature>
<feature type="binding site" evidence="4">
    <location>
        <position position="8"/>
    </location>
    <ligand>
        <name>a divalent metal cation</name>
        <dbReference type="ChEBI" id="CHEBI:60240"/>
        <label>1</label>
    </ligand>
</feature>
<dbReference type="PROSITE" id="PS01091">
    <property type="entry name" value="TATD_3"/>
    <property type="match status" value="1"/>
</dbReference>
<sequence>MLIDTHCHLDKLDLTPYDGEVRGALVAAAKNDVKQVLTISVDLESFDTVNEFTQIQGVFSSCGVHPLHTEGLLSVPDKLIELASQDKVVAIGETGLDYFYDKDQENHAKQQRSFVAHLESASFLGLPVIVHTRDAKEDTIELIREYGDPNFGGVLHCFTESYDMAVRAMEENYLISISGIVTFKNAEALRETVKRLPLDRLLVETDSPYLAPIPHRGQKNQPKYVKDVAQFVADIKGIRYEELLEITAQNFHDKFKKVIRNETLSESY</sequence>
<feature type="binding site" evidence="4">
    <location>
        <position position="6"/>
    </location>
    <ligand>
        <name>a divalent metal cation</name>
        <dbReference type="ChEBI" id="CHEBI:60240"/>
        <label>1</label>
    </ligand>
</feature>
<evidence type="ECO:0000313" key="5">
    <source>
        <dbReference type="EMBL" id="TDO99985.1"/>
    </source>
</evidence>
<name>A0A4R6MFA0_9GAMM</name>
<dbReference type="Proteomes" id="UP000294656">
    <property type="component" value="Unassembled WGS sequence"/>
</dbReference>
<feature type="binding site" evidence="4">
    <location>
        <position position="93"/>
    </location>
    <ligand>
        <name>a divalent metal cation</name>
        <dbReference type="ChEBI" id="CHEBI:60240"/>
        <label>1</label>
    </ligand>
</feature>
<comment type="caution">
    <text evidence="5">The sequence shown here is derived from an EMBL/GenBank/DDBJ whole genome shotgun (WGS) entry which is preliminary data.</text>
</comment>
<comment type="similarity">
    <text evidence="1">Belongs to the metallo-dependent hydrolases superfamily. TatD-type hydrolase family.</text>
</comment>
<feature type="binding site" evidence="4">
    <location>
        <position position="131"/>
    </location>
    <ligand>
        <name>a divalent metal cation</name>
        <dbReference type="ChEBI" id="CHEBI:60240"/>
        <label>2</label>
    </ligand>
</feature>
<dbReference type="GO" id="GO:0046872">
    <property type="term" value="F:metal ion binding"/>
    <property type="evidence" value="ECO:0007669"/>
    <property type="project" value="UniProtKB-KW"/>
</dbReference>
<keyword evidence="6" id="KW-1185">Reference proteome</keyword>
<dbReference type="OrthoDB" id="9810005at2"/>
<protein>
    <submittedName>
        <fullName evidence="5">TatD DNase family protein</fullName>
    </submittedName>
</protein>
<dbReference type="GO" id="GO:0004536">
    <property type="term" value="F:DNA nuclease activity"/>
    <property type="evidence" value="ECO:0007669"/>
    <property type="project" value="InterPro"/>
</dbReference>
<evidence type="ECO:0000256" key="4">
    <source>
        <dbReference type="PIRSR" id="PIRSR005902-1"/>
    </source>
</evidence>
<dbReference type="NCBIfam" id="TIGR00010">
    <property type="entry name" value="YchF/TatD family DNA exonuclease"/>
    <property type="match status" value="1"/>
</dbReference>
<dbReference type="Pfam" id="PF01026">
    <property type="entry name" value="TatD_DNase"/>
    <property type="match status" value="1"/>
</dbReference>
<evidence type="ECO:0000313" key="6">
    <source>
        <dbReference type="Proteomes" id="UP000294656"/>
    </source>
</evidence>
<evidence type="ECO:0000256" key="1">
    <source>
        <dbReference type="ARBA" id="ARBA00009275"/>
    </source>
</evidence>
<dbReference type="EMBL" id="SNXC01000009">
    <property type="protein sequence ID" value="TDO99985.1"/>
    <property type="molecule type" value="Genomic_DNA"/>
</dbReference>
<reference evidence="5 6" key="1">
    <citation type="submission" date="2019-03" db="EMBL/GenBank/DDBJ databases">
        <title>Genomic Encyclopedia of Type Strains, Phase III (KMG-III): the genomes of soil and plant-associated and newly described type strains.</title>
        <authorList>
            <person name="Whitman W."/>
        </authorList>
    </citation>
    <scope>NUCLEOTIDE SEQUENCE [LARGE SCALE GENOMIC DNA]</scope>
    <source>
        <strain evidence="5 6">CECT 7378</strain>
    </source>
</reference>
<gene>
    <name evidence="5" type="ORF">DFP79_1004</name>
</gene>
<evidence type="ECO:0000256" key="2">
    <source>
        <dbReference type="ARBA" id="ARBA00022723"/>
    </source>
</evidence>
<dbReference type="SUPFAM" id="SSF51556">
    <property type="entry name" value="Metallo-dependent hydrolases"/>
    <property type="match status" value="1"/>
</dbReference>
<dbReference type="PIRSF" id="PIRSF005902">
    <property type="entry name" value="DNase_TatD"/>
    <property type="match status" value="1"/>
</dbReference>
<dbReference type="RefSeq" id="WP_133502807.1">
    <property type="nucleotide sequence ID" value="NZ_SNXC01000009.1"/>
</dbReference>
<dbReference type="GO" id="GO:0016788">
    <property type="term" value="F:hydrolase activity, acting on ester bonds"/>
    <property type="evidence" value="ECO:0007669"/>
    <property type="project" value="InterPro"/>
</dbReference>
<evidence type="ECO:0000256" key="3">
    <source>
        <dbReference type="ARBA" id="ARBA00022801"/>
    </source>
</evidence>
<dbReference type="CDD" id="cd01310">
    <property type="entry name" value="TatD_DNAse"/>
    <property type="match status" value="1"/>
</dbReference>
<proteinExistence type="inferred from homology"/>
<dbReference type="InterPro" id="IPR032466">
    <property type="entry name" value="Metal_Hydrolase"/>
</dbReference>
<dbReference type="PROSITE" id="PS01137">
    <property type="entry name" value="TATD_1"/>
    <property type="match status" value="1"/>
</dbReference>
<dbReference type="Gene3D" id="3.20.20.140">
    <property type="entry name" value="Metal-dependent hydrolases"/>
    <property type="match status" value="1"/>
</dbReference>
<dbReference type="FunFam" id="3.20.20.140:FF:000005">
    <property type="entry name" value="TatD family hydrolase"/>
    <property type="match status" value="1"/>
</dbReference>
<keyword evidence="2 4" id="KW-0479">Metal-binding</keyword>
<dbReference type="InterPro" id="IPR018228">
    <property type="entry name" value="DNase_TatD-rel_CS"/>
</dbReference>
<keyword evidence="3" id="KW-0378">Hydrolase</keyword>
<dbReference type="GO" id="GO:0005829">
    <property type="term" value="C:cytosol"/>
    <property type="evidence" value="ECO:0007669"/>
    <property type="project" value="TreeGrafter"/>
</dbReference>
<accession>A0A4R6MFA0</accession>
<dbReference type="PANTHER" id="PTHR46124:SF2">
    <property type="entry name" value="D-AMINOACYL-TRNA DEACYLASE"/>
    <property type="match status" value="1"/>
</dbReference>
<feature type="binding site" evidence="4">
    <location>
        <position position="156"/>
    </location>
    <ligand>
        <name>a divalent metal cation</name>
        <dbReference type="ChEBI" id="CHEBI:60240"/>
        <label>2</label>
    </ligand>
</feature>